<evidence type="ECO:0000256" key="4">
    <source>
        <dbReference type="ARBA" id="ARBA00029292"/>
    </source>
</evidence>
<feature type="domain" description="SIS" evidence="5">
    <location>
        <begin position="46"/>
        <end position="210"/>
    </location>
</feature>
<dbReference type="GO" id="GO:0016853">
    <property type="term" value="F:isomerase activity"/>
    <property type="evidence" value="ECO:0007669"/>
    <property type="project" value="UniProtKB-KW"/>
</dbReference>
<keyword evidence="2" id="KW-0677">Repeat</keyword>
<gene>
    <name evidence="6" type="ORF">EDD69_12510</name>
</gene>
<dbReference type="GO" id="GO:0016787">
    <property type="term" value="F:hydrolase activity"/>
    <property type="evidence" value="ECO:0007669"/>
    <property type="project" value="UniProtKB-KW"/>
</dbReference>
<dbReference type="CDD" id="cd05008">
    <property type="entry name" value="SIS_GlmS_GlmD_1"/>
    <property type="match status" value="1"/>
</dbReference>
<dbReference type="CDD" id="cd05010">
    <property type="entry name" value="SIS_AgaS_like"/>
    <property type="match status" value="1"/>
</dbReference>
<feature type="domain" description="SIS" evidence="5">
    <location>
        <begin position="222"/>
        <end position="373"/>
    </location>
</feature>
<dbReference type="PANTHER" id="PTHR32502">
    <property type="entry name" value="N-ACETYLGALACTOSAMINE PERMEASE II COMPONENT-RELATED"/>
    <property type="match status" value="1"/>
</dbReference>
<evidence type="ECO:0000256" key="3">
    <source>
        <dbReference type="ARBA" id="ARBA00022801"/>
    </source>
</evidence>
<dbReference type="SUPFAM" id="SSF53697">
    <property type="entry name" value="SIS domain"/>
    <property type="match status" value="1"/>
</dbReference>
<dbReference type="GO" id="GO:0097367">
    <property type="term" value="F:carbohydrate derivative binding"/>
    <property type="evidence" value="ECO:0007669"/>
    <property type="project" value="InterPro"/>
</dbReference>
<keyword evidence="7" id="KW-1185">Reference proteome</keyword>
<dbReference type="InterPro" id="IPR035464">
    <property type="entry name" value="SIS_AgaS"/>
</dbReference>
<reference evidence="6 7" key="1">
    <citation type="submission" date="2019-03" db="EMBL/GenBank/DDBJ databases">
        <title>Genomic Encyclopedia of Type Strains, Phase IV (KMG-IV): sequencing the most valuable type-strain genomes for metagenomic binning, comparative biology and taxonomic classification.</title>
        <authorList>
            <person name="Goeker M."/>
        </authorList>
    </citation>
    <scope>NUCLEOTIDE SEQUENCE [LARGE SCALE GENOMIC DNA]</scope>
    <source>
        <strain evidence="6 7">DSM 24979</strain>
    </source>
</reference>
<dbReference type="InterPro" id="IPR046348">
    <property type="entry name" value="SIS_dom_sf"/>
</dbReference>
<dbReference type="RefSeq" id="WP_132949639.1">
    <property type="nucleotide sequence ID" value="NZ_SLUL01000025.1"/>
</dbReference>
<dbReference type="GO" id="GO:1901135">
    <property type="term" value="P:carbohydrate derivative metabolic process"/>
    <property type="evidence" value="ECO:0007669"/>
    <property type="project" value="InterPro"/>
</dbReference>
<accession>A0A4R1Q9R5</accession>
<organism evidence="6 7">
    <name type="scientific">Thermolongibacillus altinsuensis</name>
    <dbReference type="NCBI Taxonomy" id="575256"/>
    <lineage>
        <taxon>Bacteria</taxon>
        <taxon>Bacillati</taxon>
        <taxon>Bacillota</taxon>
        <taxon>Bacilli</taxon>
        <taxon>Bacillales</taxon>
        <taxon>Anoxybacillaceae</taxon>
        <taxon>Thermolongibacillus</taxon>
    </lineage>
</organism>
<dbReference type="Gene3D" id="3.40.50.10490">
    <property type="entry name" value="Glucose-6-phosphate isomerase like protein, domain 1"/>
    <property type="match status" value="2"/>
</dbReference>
<comment type="catalytic activity">
    <reaction evidence="4">
        <text>D-galactosamine 6-phosphate + H2O = D-tagatopyranose 1-phosphate + NH4(+)</text>
        <dbReference type="Rhea" id="RHEA:47680"/>
        <dbReference type="ChEBI" id="CHEBI:15377"/>
        <dbReference type="ChEBI" id="CHEBI:28938"/>
        <dbReference type="ChEBI" id="CHEBI:71674"/>
        <dbReference type="ChEBI" id="CHEBI:138150"/>
    </reaction>
</comment>
<dbReference type="AlphaFoldDB" id="A0A4R1Q9R5"/>
<evidence type="ECO:0000313" key="6">
    <source>
        <dbReference type="EMBL" id="TCL43953.1"/>
    </source>
</evidence>
<proteinExistence type="inferred from homology"/>
<evidence type="ECO:0000256" key="2">
    <source>
        <dbReference type="ARBA" id="ARBA00022737"/>
    </source>
</evidence>
<comment type="caution">
    <text evidence="6">The sequence shown here is derived from an EMBL/GenBank/DDBJ whole genome shotgun (WGS) entry which is preliminary data.</text>
</comment>
<dbReference type="PROSITE" id="PS51464">
    <property type="entry name" value="SIS"/>
    <property type="match status" value="2"/>
</dbReference>
<dbReference type="InterPro" id="IPR035466">
    <property type="entry name" value="GlmS/AgaS_SIS"/>
</dbReference>
<evidence type="ECO:0000256" key="1">
    <source>
        <dbReference type="ARBA" id="ARBA00007748"/>
    </source>
</evidence>
<dbReference type="OrthoDB" id="9779207at2"/>
<dbReference type="GO" id="GO:0009401">
    <property type="term" value="P:phosphoenolpyruvate-dependent sugar phosphotransferase system"/>
    <property type="evidence" value="ECO:0007669"/>
    <property type="project" value="TreeGrafter"/>
</dbReference>
<dbReference type="PANTHER" id="PTHR32502:SF3">
    <property type="entry name" value="D-GALACTOSAMINE-6-PHOSPHATE DEAMINASE AGAS-RELATED"/>
    <property type="match status" value="1"/>
</dbReference>
<dbReference type="EMBL" id="SLUL01000025">
    <property type="protein sequence ID" value="TCL43953.1"/>
    <property type="molecule type" value="Genomic_DNA"/>
</dbReference>
<dbReference type="InterPro" id="IPR050303">
    <property type="entry name" value="GatZ_KbaZ_carbometab"/>
</dbReference>
<protein>
    <submittedName>
        <fullName evidence="6">Galactosamine 6-phosphate isomerase AgaS</fullName>
    </submittedName>
</protein>
<evidence type="ECO:0000259" key="5">
    <source>
        <dbReference type="PROSITE" id="PS51464"/>
    </source>
</evidence>
<sequence>MILNYKKDELDQLGATYTVSEIVQQPLVWNKVIEMLKEKKDKIHEFLSFINDNHQKVRVILTGAGTSAYVGETILPYLIQNNQYKNFVFESIATTDLVSAPYEYFQRDVPTLLVSFARSGNSPESVAAVQLSEQLVKSTYQLVITCNQYGHLAVNTKQDDKSLLLPMPDESNDKGFAMTSSFTSMLLTASLVFQINKISSFTKLIKPIIEYANQFLIDHISMIDDISKIDFKRIVYLGSGIFTGLSRESALKMLELTSGKIMAVYESSLGFRHGPKSMLNDETVVVMFISSNPYTRKYDIDMLKEIYNEKIELKVVAVAQNPDNEIKNNCHYLIDVHINHDIHDLYLTFLFISFAQVLAMKKSISLGISPDNPSPNGIVNRVVKGVKIYPLIKK</sequence>
<name>A0A4R1Q9R5_9BACL</name>
<keyword evidence="3" id="KW-0378">Hydrolase</keyword>
<dbReference type="GO" id="GO:0005886">
    <property type="term" value="C:plasma membrane"/>
    <property type="evidence" value="ECO:0007669"/>
    <property type="project" value="TreeGrafter"/>
</dbReference>
<dbReference type="Proteomes" id="UP000295658">
    <property type="component" value="Unassembled WGS sequence"/>
</dbReference>
<dbReference type="InterPro" id="IPR001347">
    <property type="entry name" value="SIS_dom"/>
</dbReference>
<comment type="similarity">
    <text evidence="1">Belongs to the SIS family. AgaS subfamily.</text>
</comment>
<keyword evidence="6" id="KW-0413">Isomerase</keyword>
<evidence type="ECO:0000313" key="7">
    <source>
        <dbReference type="Proteomes" id="UP000295658"/>
    </source>
</evidence>
<dbReference type="Pfam" id="PF01380">
    <property type="entry name" value="SIS"/>
    <property type="match status" value="2"/>
</dbReference>